<evidence type="ECO:0000256" key="1">
    <source>
        <dbReference type="SAM" id="MobiDB-lite"/>
    </source>
</evidence>
<evidence type="ECO:0000313" key="3">
    <source>
        <dbReference type="EMBL" id="KAL1633607.1"/>
    </source>
</evidence>
<dbReference type="Proteomes" id="UP001521116">
    <property type="component" value="Unassembled WGS sequence"/>
</dbReference>
<reference evidence="3 4" key="1">
    <citation type="submission" date="2024-02" db="EMBL/GenBank/DDBJ databases">
        <title>De novo assembly and annotation of 12 fungi associated with fruit tree decline syndrome in Ontario, Canada.</title>
        <authorList>
            <person name="Sulman M."/>
            <person name="Ellouze W."/>
            <person name="Ilyukhin E."/>
        </authorList>
    </citation>
    <scope>NUCLEOTIDE SEQUENCE [LARGE SCALE GENOMIC DNA]</scope>
    <source>
        <strain evidence="3 4">M1-105</strain>
    </source>
</reference>
<gene>
    <name evidence="3" type="ORF">SLS56_002755</name>
</gene>
<proteinExistence type="predicted"/>
<protein>
    <recommendedName>
        <fullName evidence="2">DUF4470 domain-containing protein</fullName>
    </recommendedName>
</protein>
<accession>A0ABR3T2S5</accession>
<evidence type="ECO:0000313" key="4">
    <source>
        <dbReference type="Proteomes" id="UP001521116"/>
    </source>
</evidence>
<dbReference type="Pfam" id="PF14737">
    <property type="entry name" value="DUF4470"/>
    <property type="match status" value="1"/>
</dbReference>
<comment type="caution">
    <text evidence="3">The sequence shown here is derived from an EMBL/GenBank/DDBJ whole genome shotgun (WGS) entry which is preliminary data.</text>
</comment>
<feature type="domain" description="DUF4470" evidence="2">
    <location>
        <begin position="105"/>
        <end position="195"/>
    </location>
</feature>
<evidence type="ECO:0000259" key="2">
    <source>
        <dbReference type="Pfam" id="PF14737"/>
    </source>
</evidence>
<dbReference type="InterPro" id="IPR027974">
    <property type="entry name" value="DUF4470"/>
</dbReference>
<feature type="compositionally biased region" description="Basic and acidic residues" evidence="1">
    <location>
        <begin position="627"/>
        <end position="644"/>
    </location>
</feature>
<dbReference type="EMBL" id="JAJVDC020000020">
    <property type="protein sequence ID" value="KAL1633607.1"/>
    <property type="molecule type" value="Genomic_DNA"/>
</dbReference>
<name>A0ABR3T2S5_9PEZI</name>
<feature type="region of interest" description="Disordered" evidence="1">
    <location>
        <begin position="627"/>
        <end position="653"/>
    </location>
</feature>
<organism evidence="3 4">
    <name type="scientific">Neofusicoccum ribis</name>
    <dbReference type="NCBI Taxonomy" id="45134"/>
    <lineage>
        <taxon>Eukaryota</taxon>
        <taxon>Fungi</taxon>
        <taxon>Dikarya</taxon>
        <taxon>Ascomycota</taxon>
        <taxon>Pezizomycotina</taxon>
        <taxon>Dothideomycetes</taxon>
        <taxon>Dothideomycetes incertae sedis</taxon>
        <taxon>Botryosphaeriales</taxon>
        <taxon>Botryosphaeriaceae</taxon>
        <taxon>Neofusicoccum</taxon>
    </lineage>
</organism>
<sequence length="672" mass="76687">MMENKALVSELQARKVKSYILEVDFEKARQTLQDHSNIIGDFEAANLRSAIQTSVEAVALWPQSQSFSENLALHKIVNELPRFKPTLINVTEYYHVGHDDQDSLSKQYNTSHPTTLLFAGIGDARNMHATLRHIASVENKSAETPTLRYHFTVIDIKAHAVARDLVIFMLLEELAKESTKTNLEECEEVLATLFYVYGAVIMPPRAYERLRRTMIATMALLEGTSGTTPWLLIFEKQHGSIKAVLVSWLHDAEQRCPTRMIRRIATKKSFRRDAKSRYRGQYTGNEPGCRNDDIMFDKACVLTPPKSFFEDDPLNFKQILAGPDPSSAMDLAWLWQLDWSWKPNVTLVDIEWLNSGDVDAGFGFDPFLLYTQMLDCSPRNPNCLYDYAASYFTSLGEALLHLKSRIRVEIIVGEMTQVFDQIRYGLLEHRKDTKSLESLYNGVESNVRSWKYPREYDRIHMSNVPDYTAWTIVHSPLNMSIFFRLLNHLREVGYPAHWLSDILSPLLTNTLETGARPPRTVPLALEETQQMFTNPPQPMSITPFITELTTLASIWLPALNFGLLSGHAAIPPQTGIRKYGMVFGTVETRNVYNCAHALVFVDREISFHSDVPMKRWRLREILSDDERDRRKRQPLDDRTHREGLHGGGVLDAGGRDAGDVGEGELVVFDMEF</sequence>
<keyword evidence="4" id="KW-1185">Reference proteome</keyword>